<evidence type="ECO:0000313" key="3">
    <source>
        <dbReference type="Proteomes" id="UP001205185"/>
    </source>
</evidence>
<reference evidence="2 3" key="1">
    <citation type="submission" date="2022-06" db="EMBL/GenBank/DDBJ databases">
        <title>Genomic Encyclopedia of Archaeal and Bacterial Type Strains, Phase II (KMG-II): from individual species to whole genera.</title>
        <authorList>
            <person name="Goeker M."/>
        </authorList>
    </citation>
    <scope>NUCLEOTIDE SEQUENCE [LARGE SCALE GENOMIC DNA]</scope>
    <source>
        <strain evidence="2 3">DSM 44255</strain>
    </source>
</reference>
<keyword evidence="3" id="KW-1185">Reference proteome</keyword>
<dbReference type="Proteomes" id="UP001205185">
    <property type="component" value="Unassembled WGS sequence"/>
</dbReference>
<comment type="caution">
    <text evidence="2">The sequence shown here is derived from an EMBL/GenBank/DDBJ whole genome shotgun (WGS) entry which is preliminary data.</text>
</comment>
<name>A0ABT1ID90_9PSEU</name>
<feature type="transmembrane region" description="Helical" evidence="1">
    <location>
        <begin position="6"/>
        <end position="23"/>
    </location>
</feature>
<proteinExistence type="predicted"/>
<sequence>MSDLAMIALGVLMACLGALWLLGKAELFGRLAVTGFVLGSLAMLSVFVMFS</sequence>
<keyword evidence="1" id="KW-0812">Transmembrane</keyword>
<dbReference type="RefSeq" id="WP_253887549.1">
    <property type="nucleotide sequence ID" value="NZ_BAAAVB010000009.1"/>
</dbReference>
<organism evidence="2 3">
    <name type="scientific">Actinokineospora diospyrosa</name>
    <dbReference type="NCBI Taxonomy" id="103728"/>
    <lineage>
        <taxon>Bacteria</taxon>
        <taxon>Bacillati</taxon>
        <taxon>Actinomycetota</taxon>
        <taxon>Actinomycetes</taxon>
        <taxon>Pseudonocardiales</taxon>
        <taxon>Pseudonocardiaceae</taxon>
        <taxon>Actinokineospora</taxon>
    </lineage>
</organism>
<keyword evidence="1" id="KW-1133">Transmembrane helix</keyword>
<protein>
    <submittedName>
        <fullName evidence="2">Uncharacterized protein</fullName>
    </submittedName>
</protein>
<gene>
    <name evidence="2" type="ORF">LV75_003093</name>
</gene>
<evidence type="ECO:0000313" key="2">
    <source>
        <dbReference type="EMBL" id="MCP2270592.1"/>
    </source>
</evidence>
<dbReference type="EMBL" id="JAMTCO010000007">
    <property type="protein sequence ID" value="MCP2270592.1"/>
    <property type="molecule type" value="Genomic_DNA"/>
</dbReference>
<accession>A0ABT1ID90</accession>
<evidence type="ECO:0000256" key="1">
    <source>
        <dbReference type="SAM" id="Phobius"/>
    </source>
</evidence>
<keyword evidence="1" id="KW-0472">Membrane</keyword>
<feature type="transmembrane region" description="Helical" evidence="1">
    <location>
        <begin position="30"/>
        <end position="50"/>
    </location>
</feature>